<evidence type="ECO:0008006" key="3">
    <source>
        <dbReference type="Google" id="ProtNLM"/>
    </source>
</evidence>
<sequence>MKHTKPVLRNINTLATLVFALCTVGCRSQKPATNAGIMIVTQYPLTTTVKDGKEVTHNLIDSQAVFFHGDYIVRKLPAITDFSTNTKIANSEPYVVYKVGSQFGYYFTTEDDTSDGVKTDIDSLNRIYPISRAAIDYPKETSDYKKIEVVESNSGIIQKFCPQHDITDGNPDTIFYHFEKRFPDVDFSLSKKLDSLNKMKLVKMRMFFKAAFSADRKKELPYREIVFEIKHLQGGMPRTVLALLERVRKHYA</sequence>
<keyword evidence="2" id="KW-1185">Reference proteome</keyword>
<name>A0ABW9ZPN4_9BACT</name>
<dbReference type="Proteomes" id="UP000753802">
    <property type="component" value="Unassembled WGS sequence"/>
</dbReference>
<evidence type="ECO:0000313" key="1">
    <source>
        <dbReference type="EMBL" id="NCI48442.1"/>
    </source>
</evidence>
<dbReference type="EMBL" id="JAACJS010000002">
    <property type="protein sequence ID" value="NCI48442.1"/>
    <property type="molecule type" value="Genomic_DNA"/>
</dbReference>
<protein>
    <recommendedName>
        <fullName evidence="3">Lipoprotein</fullName>
    </recommendedName>
</protein>
<accession>A0ABW9ZPN4</accession>
<dbReference type="RefSeq" id="WP_161816768.1">
    <property type="nucleotide sequence ID" value="NZ_JAACJS010000002.1"/>
</dbReference>
<organism evidence="1 2">
    <name type="scientific">Sediminibacterium roseum</name>
    <dbReference type="NCBI Taxonomy" id="1978412"/>
    <lineage>
        <taxon>Bacteria</taxon>
        <taxon>Pseudomonadati</taxon>
        <taxon>Bacteroidota</taxon>
        <taxon>Chitinophagia</taxon>
        <taxon>Chitinophagales</taxon>
        <taxon>Chitinophagaceae</taxon>
        <taxon>Sediminibacterium</taxon>
    </lineage>
</organism>
<proteinExistence type="predicted"/>
<gene>
    <name evidence="1" type="ORF">GWC95_00815</name>
</gene>
<comment type="caution">
    <text evidence="1">The sequence shown here is derived from an EMBL/GenBank/DDBJ whole genome shotgun (WGS) entry which is preliminary data.</text>
</comment>
<evidence type="ECO:0000313" key="2">
    <source>
        <dbReference type="Proteomes" id="UP000753802"/>
    </source>
</evidence>
<reference evidence="1 2" key="1">
    <citation type="submission" date="2020-01" db="EMBL/GenBank/DDBJ databases">
        <title>Genome analysis.</title>
        <authorList>
            <person name="Wu S."/>
            <person name="Wang G."/>
        </authorList>
    </citation>
    <scope>NUCLEOTIDE SEQUENCE [LARGE SCALE GENOMIC DNA]</scope>
    <source>
        <strain evidence="1 2">SYL130</strain>
    </source>
</reference>